<accession>A0A6J5M0E7</accession>
<dbReference type="EMBL" id="LR796349">
    <property type="protein sequence ID" value="CAB4138777.1"/>
    <property type="molecule type" value="Genomic_DNA"/>
</dbReference>
<proteinExistence type="predicted"/>
<reference evidence="1" key="1">
    <citation type="submission" date="2020-04" db="EMBL/GenBank/DDBJ databases">
        <authorList>
            <person name="Chiriac C."/>
            <person name="Salcher M."/>
            <person name="Ghai R."/>
            <person name="Kavagutti S V."/>
        </authorList>
    </citation>
    <scope>NUCLEOTIDE SEQUENCE</scope>
</reference>
<gene>
    <name evidence="1" type="ORF">UFOVP344_49</name>
</gene>
<organism evidence="1">
    <name type="scientific">uncultured Caudovirales phage</name>
    <dbReference type="NCBI Taxonomy" id="2100421"/>
    <lineage>
        <taxon>Viruses</taxon>
        <taxon>Duplodnaviria</taxon>
        <taxon>Heunggongvirae</taxon>
        <taxon>Uroviricota</taxon>
        <taxon>Caudoviricetes</taxon>
        <taxon>Peduoviridae</taxon>
        <taxon>Maltschvirus</taxon>
        <taxon>Maltschvirus maltsch</taxon>
    </lineage>
</organism>
<protein>
    <submittedName>
        <fullName evidence="1">Uncharacterized protein</fullName>
    </submittedName>
</protein>
<sequence>MKLPKSTTILWGNPETDDHVQIEDHGDVTVLSQRDVYGLNTVSLTAAQRTELAYLLVTGKPMPRVKSR</sequence>
<name>A0A6J5M0E7_9CAUD</name>
<evidence type="ECO:0000313" key="1">
    <source>
        <dbReference type="EMBL" id="CAB4138777.1"/>
    </source>
</evidence>